<reference evidence="2" key="3">
    <citation type="submission" date="2022-06" db="UniProtKB">
        <authorList>
            <consortium name="EnsemblPlants"/>
        </authorList>
    </citation>
    <scope>IDENTIFICATION</scope>
</reference>
<feature type="signal peptide" evidence="1">
    <location>
        <begin position="1"/>
        <end position="23"/>
    </location>
</feature>
<evidence type="ECO:0000256" key="1">
    <source>
        <dbReference type="SAM" id="SignalP"/>
    </source>
</evidence>
<dbReference type="Gramene" id="TuG1812G0200003660.01.T01">
    <property type="protein sequence ID" value="TuG1812G0200003660.01.T01"/>
    <property type="gene ID" value="TuG1812G0200003660.01"/>
</dbReference>
<evidence type="ECO:0000313" key="2">
    <source>
        <dbReference type="EnsemblPlants" id="TuG1812G0200003660.01.T02"/>
    </source>
</evidence>
<protein>
    <submittedName>
        <fullName evidence="2">Uncharacterized protein</fullName>
    </submittedName>
</protein>
<dbReference type="Gramene" id="TuG1812G0200003660.01.T02">
    <property type="protein sequence ID" value="TuG1812G0200003660.01.T02"/>
    <property type="gene ID" value="TuG1812G0200003660.01"/>
</dbReference>
<dbReference type="AlphaFoldDB" id="A0A8R7TJ61"/>
<proteinExistence type="predicted"/>
<keyword evidence="1" id="KW-0732">Signal</keyword>
<dbReference type="EnsemblPlants" id="TuG1812G0200003660.01.T02">
    <property type="protein sequence ID" value="TuG1812G0200003660.01.T02"/>
    <property type="gene ID" value="TuG1812G0200003660.01"/>
</dbReference>
<name>A0A8R7TJ61_TRIUA</name>
<keyword evidence="3" id="KW-1185">Reference proteome</keyword>
<reference evidence="2" key="2">
    <citation type="submission" date="2018-03" db="EMBL/GenBank/DDBJ databases">
        <title>The Triticum urartu genome reveals the dynamic nature of wheat genome evolution.</title>
        <authorList>
            <person name="Ling H."/>
            <person name="Ma B."/>
            <person name="Shi X."/>
            <person name="Liu H."/>
            <person name="Dong L."/>
            <person name="Sun H."/>
            <person name="Cao Y."/>
            <person name="Gao Q."/>
            <person name="Zheng S."/>
            <person name="Li Y."/>
            <person name="Yu Y."/>
            <person name="Du H."/>
            <person name="Qi M."/>
            <person name="Li Y."/>
            <person name="Yu H."/>
            <person name="Cui Y."/>
            <person name="Wang N."/>
            <person name="Chen C."/>
            <person name="Wu H."/>
            <person name="Zhao Y."/>
            <person name="Zhang J."/>
            <person name="Li Y."/>
            <person name="Zhou W."/>
            <person name="Zhang B."/>
            <person name="Hu W."/>
            <person name="Eijk M."/>
            <person name="Tang J."/>
            <person name="Witsenboer H."/>
            <person name="Zhao S."/>
            <person name="Li Z."/>
            <person name="Zhang A."/>
            <person name="Wang D."/>
            <person name="Liang C."/>
        </authorList>
    </citation>
    <scope>NUCLEOTIDE SEQUENCE [LARGE SCALE GENOMIC DNA]</scope>
    <source>
        <strain evidence="2">cv. G1812</strain>
    </source>
</reference>
<reference evidence="3" key="1">
    <citation type="journal article" date="2013" name="Nature">
        <title>Draft genome of the wheat A-genome progenitor Triticum urartu.</title>
        <authorList>
            <person name="Ling H.Q."/>
            <person name="Zhao S."/>
            <person name="Liu D."/>
            <person name="Wang J."/>
            <person name="Sun H."/>
            <person name="Zhang C."/>
            <person name="Fan H."/>
            <person name="Li D."/>
            <person name="Dong L."/>
            <person name="Tao Y."/>
            <person name="Gao C."/>
            <person name="Wu H."/>
            <person name="Li Y."/>
            <person name="Cui Y."/>
            <person name="Guo X."/>
            <person name="Zheng S."/>
            <person name="Wang B."/>
            <person name="Yu K."/>
            <person name="Liang Q."/>
            <person name="Yang W."/>
            <person name="Lou X."/>
            <person name="Chen J."/>
            <person name="Feng M."/>
            <person name="Jian J."/>
            <person name="Zhang X."/>
            <person name="Luo G."/>
            <person name="Jiang Y."/>
            <person name="Liu J."/>
            <person name="Wang Z."/>
            <person name="Sha Y."/>
            <person name="Zhang B."/>
            <person name="Wu H."/>
            <person name="Tang D."/>
            <person name="Shen Q."/>
            <person name="Xue P."/>
            <person name="Zou S."/>
            <person name="Wang X."/>
            <person name="Liu X."/>
            <person name="Wang F."/>
            <person name="Yang Y."/>
            <person name="An X."/>
            <person name="Dong Z."/>
            <person name="Zhang K."/>
            <person name="Zhang X."/>
            <person name="Luo M.C."/>
            <person name="Dvorak J."/>
            <person name="Tong Y."/>
            <person name="Wang J."/>
            <person name="Yang H."/>
            <person name="Li Z."/>
            <person name="Wang D."/>
            <person name="Zhang A."/>
            <person name="Wang J."/>
        </authorList>
    </citation>
    <scope>NUCLEOTIDE SEQUENCE</scope>
    <source>
        <strain evidence="3">cv. G1812</strain>
    </source>
</reference>
<evidence type="ECO:0000313" key="3">
    <source>
        <dbReference type="Proteomes" id="UP000015106"/>
    </source>
</evidence>
<dbReference type="Proteomes" id="UP000015106">
    <property type="component" value="Chromosome 2"/>
</dbReference>
<accession>A0A8R7TJ61</accession>
<dbReference type="EnsemblPlants" id="TuG1812G0200003660.01.T01">
    <property type="protein sequence ID" value="TuG1812G0200003660.01.T01"/>
    <property type="gene ID" value="TuG1812G0200003660.01"/>
</dbReference>
<feature type="chain" id="PRO_5044156965" evidence="1">
    <location>
        <begin position="24"/>
        <end position="241"/>
    </location>
</feature>
<organism evidence="2 3">
    <name type="scientific">Triticum urartu</name>
    <name type="common">Red wild einkorn</name>
    <name type="synonym">Crithodium urartu</name>
    <dbReference type="NCBI Taxonomy" id="4572"/>
    <lineage>
        <taxon>Eukaryota</taxon>
        <taxon>Viridiplantae</taxon>
        <taxon>Streptophyta</taxon>
        <taxon>Embryophyta</taxon>
        <taxon>Tracheophyta</taxon>
        <taxon>Spermatophyta</taxon>
        <taxon>Magnoliopsida</taxon>
        <taxon>Liliopsida</taxon>
        <taxon>Poales</taxon>
        <taxon>Poaceae</taxon>
        <taxon>BOP clade</taxon>
        <taxon>Pooideae</taxon>
        <taxon>Triticodae</taxon>
        <taxon>Triticeae</taxon>
        <taxon>Triticinae</taxon>
        <taxon>Triticum</taxon>
    </lineage>
</organism>
<sequence length="241" mass="27590">MKFKASFSVLYVIFVLSLNLVSRDFQAAINNILINTGREYNFLTQFAVPVSLPIVPSHYEDDPWLVTDDHLRGRFMAGWGWSVPSHCEEMIHGRSRMVTCGEHEYLLHILPILAHLAMKMTARRIPPSHLFSISVKLSSPASPKANLNTGPREEHVANHAGGRRGVVWECYHQRTQEAAHHGCMDQPRKSILAIHLWRGFMTYKPIDLGVHFPVKQMFIADNTKMMIGTMRMLPWPIYCIM</sequence>